<accession>X0C9L2</accession>
<reference evidence="1 2" key="1">
    <citation type="submission" date="2011-11" db="EMBL/GenBank/DDBJ databases">
        <title>The Genome Sequence of Fusarium oxysporum PHW815.</title>
        <authorList>
            <consortium name="The Broad Institute Genome Sequencing Platform"/>
            <person name="Ma L.-J."/>
            <person name="Gale L.R."/>
            <person name="Schwartz D.C."/>
            <person name="Zhou S."/>
            <person name="Corby-Kistler H."/>
            <person name="Young S.K."/>
            <person name="Zeng Q."/>
            <person name="Gargeya S."/>
            <person name="Fitzgerald M."/>
            <person name="Haas B."/>
            <person name="Abouelleil A."/>
            <person name="Alvarado L."/>
            <person name="Arachchi H.M."/>
            <person name="Berlin A."/>
            <person name="Brown A."/>
            <person name="Chapman S.B."/>
            <person name="Chen Z."/>
            <person name="Dunbar C."/>
            <person name="Freedman E."/>
            <person name="Gearin G."/>
            <person name="Goldberg J."/>
            <person name="Griggs A."/>
            <person name="Gujja S."/>
            <person name="Heiman D."/>
            <person name="Howarth C."/>
            <person name="Larson L."/>
            <person name="Lui A."/>
            <person name="MacDonald P.J.P."/>
            <person name="Montmayeur A."/>
            <person name="Murphy C."/>
            <person name="Neiman D."/>
            <person name="Pearson M."/>
            <person name="Priest M."/>
            <person name="Roberts A."/>
            <person name="Saif S."/>
            <person name="Shea T."/>
            <person name="Shenoy N."/>
            <person name="Sisk P."/>
            <person name="Stolte C."/>
            <person name="Sykes S."/>
            <person name="Wortman J."/>
            <person name="Nusbaum C."/>
            <person name="Birren B."/>
        </authorList>
    </citation>
    <scope>NUCLEOTIDE SEQUENCE [LARGE SCALE GENOMIC DNA]</scope>
    <source>
        <strain evidence="1 2">54005</strain>
    </source>
</reference>
<dbReference type="EMBL" id="JH658374">
    <property type="protein sequence ID" value="EXK90796.1"/>
    <property type="molecule type" value="Genomic_DNA"/>
</dbReference>
<protein>
    <submittedName>
        <fullName evidence="1">Uncharacterized protein</fullName>
    </submittedName>
</protein>
<dbReference type="AlphaFoldDB" id="X0C9L2"/>
<keyword evidence="2" id="KW-1185">Reference proteome</keyword>
<sequence length="96" mass="10721">MRVLKPACPPCHPCRPGARAAAGTEASGRPGSTICKADQALLGHCEDKDDDGEHHRPYRNDLHLRQGDFRVPATRITMNCFVYGLFVEHVVFEHIR</sequence>
<evidence type="ECO:0000313" key="2">
    <source>
        <dbReference type="Proteomes" id="UP000030663"/>
    </source>
</evidence>
<dbReference type="Proteomes" id="UP000030663">
    <property type="component" value="Unassembled WGS sequence"/>
</dbReference>
<name>X0C9L2_FUSOX</name>
<organism evidence="1 2">
    <name type="scientific">Fusarium oxysporum f. sp. raphani 54005</name>
    <dbReference type="NCBI Taxonomy" id="1089458"/>
    <lineage>
        <taxon>Eukaryota</taxon>
        <taxon>Fungi</taxon>
        <taxon>Dikarya</taxon>
        <taxon>Ascomycota</taxon>
        <taxon>Pezizomycotina</taxon>
        <taxon>Sordariomycetes</taxon>
        <taxon>Hypocreomycetidae</taxon>
        <taxon>Hypocreales</taxon>
        <taxon>Nectriaceae</taxon>
        <taxon>Fusarium</taxon>
        <taxon>Fusarium oxysporum species complex</taxon>
    </lineage>
</organism>
<evidence type="ECO:0000313" key="1">
    <source>
        <dbReference type="EMBL" id="EXK90796.1"/>
    </source>
</evidence>
<dbReference type="HOGENOM" id="CLU_2359828_0_0_1"/>
<gene>
    <name evidence="1" type="ORF">FOQG_06944</name>
</gene>
<proteinExistence type="predicted"/>